<protein>
    <submittedName>
        <fullName evidence="16">Peptidase domain-containing ABC transporter</fullName>
    </submittedName>
</protein>
<dbReference type="PROSITE" id="PS50893">
    <property type="entry name" value="ABC_TRANSPORTER_2"/>
    <property type="match status" value="1"/>
</dbReference>
<dbReference type="GO" id="GO:0016887">
    <property type="term" value="F:ATP hydrolysis activity"/>
    <property type="evidence" value="ECO:0007669"/>
    <property type="project" value="InterPro"/>
</dbReference>
<dbReference type="InterPro" id="IPR017871">
    <property type="entry name" value="ABC_transporter-like_CS"/>
</dbReference>
<dbReference type="InterPro" id="IPR005074">
    <property type="entry name" value="Peptidase_C39"/>
</dbReference>
<dbReference type="InterPro" id="IPR039421">
    <property type="entry name" value="Type_1_exporter"/>
</dbReference>
<evidence type="ECO:0000256" key="12">
    <source>
        <dbReference type="SAM" id="Phobius"/>
    </source>
</evidence>
<evidence type="ECO:0000256" key="10">
    <source>
        <dbReference type="ARBA" id="ARBA00022989"/>
    </source>
</evidence>
<dbReference type="Gene3D" id="1.20.1560.10">
    <property type="entry name" value="ABC transporter type 1, transmembrane domain"/>
    <property type="match status" value="1"/>
</dbReference>
<comment type="subcellular location">
    <subcellularLocation>
        <location evidence="1">Cell membrane</location>
        <topology evidence="1">Multi-pass membrane protein</topology>
    </subcellularLocation>
</comment>
<dbReference type="Gene3D" id="3.90.70.10">
    <property type="entry name" value="Cysteine proteinases"/>
    <property type="match status" value="1"/>
</dbReference>
<sequence>MKPQIILQHDETDCAAACLASIMKYYGKRIAINRIRKAAGTDNQGTSGLGIVRAAETFGFTCKGLLSKEKNINQDLPCPFIAHVKQDVIDHYVVVYKINQKVLVGDPATGFEKLSLEEFKSKWSGVFFILSPTSNFVKVPESQGLFSRFMHLLVPHKKTLVLTFIASLCLTVLGVATAFYFRFLIDEVLYSQLETSLTLFSLGYLLVIIFQGLLDFSRSQIMMYMSNKIDMVLICGYFNHILHLPMQFFTSRKTGEILSRLNDTATIRQTISSTTLSVVLDSCMLVFGGFFLFVFGNSLIFVAVLPVIISSVIAWVFLKPYKTKIRKKAVMEAEKHSTLVESINGIATIKALSTEKSTYERAEGQIIETIYRGISLGKMSNAQRTLQNFVSQCGTLAIYWIGSLYIFDGSMSLGQLISFVTLSGYFLGPFARLLMLQPALQESFVASDRLSEILDMPEENENTENLVKLDSVDSFKGNIKVENISFSYGTRGKTLDGISFDIKGGQKVAFVGLSGSGKTTMTKLLLKFYDYSEGEIFIDGMSLKDIDTLSLRKITGYVPQEVLLFSGTILENIALGTEEATYKEILDASKASRADEFISRLPERYLTKVGERGATLSGGERQRLSLARILLRKPKLIVLDEATASLDVVTEKAIMDTLNNTTRGITTIIVAHRLSTICDCDKIFVFDKGQIVESGSHIELLSRNGKYKKMWDTQHQGEYEYEKPSFAFRR</sequence>
<dbReference type="Pfam" id="PF00664">
    <property type="entry name" value="ABC_membrane"/>
    <property type="match status" value="1"/>
</dbReference>
<feature type="transmembrane region" description="Helical" evidence="12">
    <location>
        <begin position="275"/>
        <end position="293"/>
    </location>
</feature>
<dbReference type="PANTHER" id="PTHR43394">
    <property type="entry name" value="ATP-DEPENDENT PERMEASE MDL1, MITOCHONDRIAL"/>
    <property type="match status" value="1"/>
</dbReference>
<dbReference type="CDD" id="cd02418">
    <property type="entry name" value="Peptidase_C39B"/>
    <property type="match status" value="1"/>
</dbReference>
<evidence type="ECO:0000256" key="2">
    <source>
        <dbReference type="ARBA" id="ARBA00022448"/>
    </source>
</evidence>
<dbReference type="InterPro" id="IPR011527">
    <property type="entry name" value="ABC1_TM_dom"/>
</dbReference>
<name>A0A9D9HQY2_9SPIR</name>
<dbReference type="GO" id="GO:0015421">
    <property type="term" value="F:ABC-type oligopeptide transporter activity"/>
    <property type="evidence" value="ECO:0007669"/>
    <property type="project" value="TreeGrafter"/>
</dbReference>
<feature type="domain" description="ABC transporter" evidence="13">
    <location>
        <begin position="479"/>
        <end position="713"/>
    </location>
</feature>
<dbReference type="PROSITE" id="PS50929">
    <property type="entry name" value="ABC_TM1F"/>
    <property type="match status" value="1"/>
</dbReference>
<dbReference type="InterPro" id="IPR027417">
    <property type="entry name" value="P-loop_NTPase"/>
</dbReference>
<dbReference type="Pfam" id="PF03412">
    <property type="entry name" value="Peptidase_C39"/>
    <property type="match status" value="1"/>
</dbReference>
<keyword evidence="8" id="KW-0067">ATP-binding</keyword>
<dbReference type="EMBL" id="JADIMM010000097">
    <property type="protein sequence ID" value="MBO8458244.1"/>
    <property type="molecule type" value="Genomic_DNA"/>
</dbReference>
<evidence type="ECO:0000256" key="6">
    <source>
        <dbReference type="ARBA" id="ARBA00022741"/>
    </source>
</evidence>
<dbReference type="SUPFAM" id="SSF52540">
    <property type="entry name" value="P-loop containing nucleoside triphosphate hydrolases"/>
    <property type="match status" value="1"/>
</dbReference>
<evidence type="ECO:0000313" key="16">
    <source>
        <dbReference type="EMBL" id="MBO8458244.1"/>
    </source>
</evidence>
<feature type="transmembrane region" description="Helical" evidence="12">
    <location>
        <begin position="160"/>
        <end position="185"/>
    </location>
</feature>
<proteinExistence type="predicted"/>
<organism evidence="16 17">
    <name type="scientific">Candidatus Gallitreponema excrementavium</name>
    <dbReference type="NCBI Taxonomy" id="2840840"/>
    <lineage>
        <taxon>Bacteria</taxon>
        <taxon>Pseudomonadati</taxon>
        <taxon>Spirochaetota</taxon>
        <taxon>Spirochaetia</taxon>
        <taxon>Spirochaetales</taxon>
        <taxon>Candidatus Gallitreponema</taxon>
    </lineage>
</organism>
<dbReference type="InterPro" id="IPR003439">
    <property type="entry name" value="ABC_transporter-like_ATP-bd"/>
</dbReference>
<keyword evidence="11 12" id="KW-0472">Membrane</keyword>
<evidence type="ECO:0000313" key="17">
    <source>
        <dbReference type="Proteomes" id="UP000823638"/>
    </source>
</evidence>
<keyword evidence="5 12" id="KW-0812">Transmembrane</keyword>
<feature type="domain" description="Peptidase C39" evidence="15">
    <location>
        <begin position="8"/>
        <end position="130"/>
    </location>
</feature>
<gene>
    <name evidence="16" type="ORF">IAA81_08485</name>
</gene>
<evidence type="ECO:0000256" key="4">
    <source>
        <dbReference type="ARBA" id="ARBA00022670"/>
    </source>
</evidence>
<evidence type="ECO:0000256" key="7">
    <source>
        <dbReference type="ARBA" id="ARBA00022801"/>
    </source>
</evidence>
<evidence type="ECO:0000256" key="8">
    <source>
        <dbReference type="ARBA" id="ARBA00022840"/>
    </source>
</evidence>
<dbReference type="NCBIfam" id="TIGR01193">
    <property type="entry name" value="bacteriocin_ABC"/>
    <property type="match status" value="1"/>
</dbReference>
<keyword evidence="4" id="KW-0645">Protease</keyword>
<evidence type="ECO:0000259" key="14">
    <source>
        <dbReference type="PROSITE" id="PS50929"/>
    </source>
</evidence>
<keyword evidence="3" id="KW-1003">Cell membrane</keyword>
<reference evidence="16" key="1">
    <citation type="submission" date="2020-10" db="EMBL/GenBank/DDBJ databases">
        <authorList>
            <person name="Gilroy R."/>
        </authorList>
    </citation>
    <scope>NUCLEOTIDE SEQUENCE</scope>
    <source>
        <strain evidence="16">10532</strain>
    </source>
</reference>
<dbReference type="GO" id="GO:0008234">
    <property type="term" value="F:cysteine-type peptidase activity"/>
    <property type="evidence" value="ECO:0007669"/>
    <property type="project" value="InterPro"/>
</dbReference>
<feature type="transmembrane region" description="Helical" evidence="12">
    <location>
        <begin position="197"/>
        <end position="216"/>
    </location>
</feature>
<feature type="transmembrane region" description="Helical" evidence="12">
    <location>
        <begin position="299"/>
        <end position="318"/>
    </location>
</feature>
<evidence type="ECO:0000256" key="9">
    <source>
        <dbReference type="ARBA" id="ARBA00022967"/>
    </source>
</evidence>
<evidence type="ECO:0000256" key="3">
    <source>
        <dbReference type="ARBA" id="ARBA00022475"/>
    </source>
</evidence>
<dbReference type="GO" id="GO:0006508">
    <property type="term" value="P:proteolysis"/>
    <property type="evidence" value="ECO:0007669"/>
    <property type="project" value="UniProtKB-KW"/>
</dbReference>
<dbReference type="FunFam" id="3.40.50.300:FF:000299">
    <property type="entry name" value="ABC transporter ATP-binding protein/permease"/>
    <property type="match status" value="1"/>
</dbReference>
<dbReference type="SMART" id="SM00382">
    <property type="entry name" value="AAA"/>
    <property type="match status" value="1"/>
</dbReference>
<dbReference type="CDD" id="cd18570">
    <property type="entry name" value="ABC_6TM_PCAT1_LagD_like"/>
    <property type="match status" value="1"/>
</dbReference>
<keyword evidence="2" id="KW-0813">Transport</keyword>
<dbReference type="PROSITE" id="PS00211">
    <property type="entry name" value="ABC_TRANSPORTER_1"/>
    <property type="match status" value="1"/>
</dbReference>
<evidence type="ECO:0000256" key="11">
    <source>
        <dbReference type="ARBA" id="ARBA00023136"/>
    </source>
</evidence>
<evidence type="ECO:0000259" key="13">
    <source>
        <dbReference type="PROSITE" id="PS50893"/>
    </source>
</evidence>
<keyword evidence="6" id="KW-0547">Nucleotide-binding</keyword>
<evidence type="ECO:0000256" key="5">
    <source>
        <dbReference type="ARBA" id="ARBA00022692"/>
    </source>
</evidence>
<reference evidence="16" key="2">
    <citation type="journal article" date="2021" name="PeerJ">
        <title>Extensive microbial diversity within the chicken gut microbiome revealed by metagenomics and culture.</title>
        <authorList>
            <person name="Gilroy R."/>
            <person name="Ravi A."/>
            <person name="Getino M."/>
            <person name="Pursley I."/>
            <person name="Horton D.L."/>
            <person name="Alikhan N.F."/>
            <person name="Baker D."/>
            <person name="Gharbi K."/>
            <person name="Hall N."/>
            <person name="Watson M."/>
            <person name="Adriaenssens E.M."/>
            <person name="Foster-Nyarko E."/>
            <person name="Jarju S."/>
            <person name="Secka A."/>
            <person name="Antonio M."/>
            <person name="Oren A."/>
            <person name="Chaudhuri R.R."/>
            <person name="La Ragione R."/>
            <person name="Hildebrand F."/>
            <person name="Pallen M.J."/>
        </authorList>
    </citation>
    <scope>NUCLEOTIDE SEQUENCE</scope>
    <source>
        <strain evidence="16">10532</strain>
    </source>
</reference>
<dbReference type="InterPro" id="IPR003593">
    <property type="entry name" value="AAA+_ATPase"/>
</dbReference>
<dbReference type="GO" id="GO:0005524">
    <property type="term" value="F:ATP binding"/>
    <property type="evidence" value="ECO:0007669"/>
    <property type="project" value="UniProtKB-KW"/>
</dbReference>
<dbReference type="GO" id="GO:0005886">
    <property type="term" value="C:plasma membrane"/>
    <property type="evidence" value="ECO:0007669"/>
    <property type="project" value="UniProtKB-SubCell"/>
</dbReference>
<feature type="domain" description="ABC transmembrane type-1" evidence="14">
    <location>
        <begin position="161"/>
        <end position="442"/>
    </location>
</feature>
<dbReference type="GO" id="GO:0043214">
    <property type="term" value="F:ABC-type bacteriocin transporter activity"/>
    <property type="evidence" value="ECO:0007669"/>
    <property type="project" value="InterPro"/>
</dbReference>
<feature type="transmembrane region" description="Helical" evidence="12">
    <location>
        <begin position="389"/>
        <end position="407"/>
    </location>
</feature>
<keyword evidence="9" id="KW-1278">Translocase</keyword>
<dbReference type="Pfam" id="PF00005">
    <property type="entry name" value="ABC_tran"/>
    <property type="match status" value="1"/>
</dbReference>
<dbReference type="PANTHER" id="PTHR43394:SF1">
    <property type="entry name" value="ATP-BINDING CASSETTE SUB-FAMILY B MEMBER 10, MITOCHONDRIAL"/>
    <property type="match status" value="1"/>
</dbReference>
<evidence type="ECO:0000259" key="15">
    <source>
        <dbReference type="PROSITE" id="PS50990"/>
    </source>
</evidence>
<dbReference type="PROSITE" id="PS50990">
    <property type="entry name" value="PEPTIDASE_C39"/>
    <property type="match status" value="1"/>
</dbReference>
<comment type="caution">
    <text evidence="16">The sequence shown here is derived from an EMBL/GenBank/DDBJ whole genome shotgun (WGS) entry which is preliminary data.</text>
</comment>
<dbReference type="AlphaFoldDB" id="A0A9D9HQY2"/>
<dbReference type="Gene3D" id="3.40.50.300">
    <property type="entry name" value="P-loop containing nucleotide triphosphate hydrolases"/>
    <property type="match status" value="1"/>
</dbReference>
<keyword evidence="10 12" id="KW-1133">Transmembrane helix</keyword>
<accession>A0A9D9HQY2</accession>
<keyword evidence="7" id="KW-0378">Hydrolase</keyword>
<dbReference type="SUPFAM" id="SSF90123">
    <property type="entry name" value="ABC transporter transmembrane region"/>
    <property type="match status" value="1"/>
</dbReference>
<dbReference type="InterPro" id="IPR036640">
    <property type="entry name" value="ABC1_TM_sf"/>
</dbReference>
<dbReference type="Proteomes" id="UP000823638">
    <property type="component" value="Unassembled WGS sequence"/>
</dbReference>
<dbReference type="InterPro" id="IPR005897">
    <property type="entry name" value="Pept_C39_ABC_bacteriocin"/>
</dbReference>
<evidence type="ECO:0000256" key="1">
    <source>
        <dbReference type="ARBA" id="ARBA00004651"/>
    </source>
</evidence>